<dbReference type="InterPro" id="IPR010982">
    <property type="entry name" value="Lambda_DNA-bd_dom_sf"/>
</dbReference>
<name>X8DQZ7_9MYCO</name>
<dbReference type="SUPFAM" id="SSF47413">
    <property type="entry name" value="lambda repressor-like DNA-binding domains"/>
    <property type="match status" value="1"/>
</dbReference>
<dbReference type="PATRIC" id="fig|1299321.3.peg.2501"/>
<dbReference type="EMBL" id="JAOJ01000002">
    <property type="protein sequence ID" value="EUA70128.1"/>
    <property type="molecule type" value="Genomic_DNA"/>
</dbReference>
<comment type="caution">
    <text evidence="2">The sequence shown here is derived from an EMBL/GenBank/DDBJ whole genome shotgun (WGS) entry which is preliminary data.</text>
</comment>
<gene>
    <name evidence="2" type="ORF">I540_2582</name>
</gene>
<dbReference type="PROSITE" id="PS50943">
    <property type="entry name" value="HTH_CROC1"/>
    <property type="match status" value="1"/>
</dbReference>
<organism evidence="2 3">
    <name type="scientific">Mycobacteroides abscessus subsp. bolletii 1513</name>
    <dbReference type="NCBI Taxonomy" id="1299321"/>
    <lineage>
        <taxon>Bacteria</taxon>
        <taxon>Bacillati</taxon>
        <taxon>Actinomycetota</taxon>
        <taxon>Actinomycetes</taxon>
        <taxon>Mycobacteriales</taxon>
        <taxon>Mycobacteriaceae</taxon>
        <taxon>Mycobacteroides</taxon>
        <taxon>Mycobacteroides abscessus</taxon>
    </lineage>
</organism>
<dbReference type="Gene3D" id="1.10.260.40">
    <property type="entry name" value="lambda repressor-like DNA-binding domains"/>
    <property type="match status" value="1"/>
</dbReference>
<dbReference type="CDD" id="cd00093">
    <property type="entry name" value="HTH_XRE"/>
    <property type="match status" value="1"/>
</dbReference>
<protein>
    <submittedName>
        <fullName evidence="2">Helix-turn-helix family protein</fullName>
    </submittedName>
</protein>
<evidence type="ECO:0000259" key="1">
    <source>
        <dbReference type="PROSITE" id="PS50943"/>
    </source>
</evidence>
<feature type="domain" description="HTH cro/C1-type" evidence="1">
    <location>
        <begin position="23"/>
        <end position="78"/>
    </location>
</feature>
<evidence type="ECO:0000313" key="2">
    <source>
        <dbReference type="EMBL" id="EUA70128.1"/>
    </source>
</evidence>
<sequence>MTGRTPSSERVARTQAVRLGAALRQARESRGWSRDRLGRETGLASNTIRAIERAGTSEPGFFTVAAIARALEIGLAELYTLPN</sequence>
<dbReference type="Proteomes" id="UP000023351">
    <property type="component" value="Unassembled WGS sequence"/>
</dbReference>
<dbReference type="SMART" id="SM00530">
    <property type="entry name" value="HTH_XRE"/>
    <property type="match status" value="1"/>
</dbReference>
<dbReference type="InterPro" id="IPR001387">
    <property type="entry name" value="Cro/C1-type_HTH"/>
</dbReference>
<dbReference type="Pfam" id="PF01381">
    <property type="entry name" value="HTH_3"/>
    <property type="match status" value="1"/>
</dbReference>
<accession>X8DQZ7</accession>
<proteinExistence type="predicted"/>
<reference evidence="2 3" key="1">
    <citation type="submission" date="2013-12" db="EMBL/GenBank/DDBJ databases">
        <authorList>
            <person name="Zelazny A."/>
            <person name="Olivier K."/>
            <person name="Holland S."/>
            <person name="Lenaerts A."/>
            <person name="Ordway D."/>
            <person name="DeGroote M.A."/>
            <person name="Parker T."/>
            <person name="Sizemore C."/>
            <person name="Tallon L.J."/>
            <person name="Sadzewicz L.K."/>
            <person name="Sengamalay N."/>
            <person name="Fraser C.M."/>
            <person name="Hine E."/>
            <person name="Shefchek K.A."/>
            <person name="Das S.P."/>
            <person name="Tettelin H."/>
        </authorList>
    </citation>
    <scope>NUCLEOTIDE SEQUENCE [LARGE SCALE GENOMIC DNA]</scope>
    <source>
        <strain evidence="2 3">1513</strain>
    </source>
</reference>
<evidence type="ECO:0000313" key="3">
    <source>
        <dbReference type="Proteomes" id="UP000023351"/>
    </source>
</evidence>
<dbReference type="AlphaFoldDB" id="X8DQZ7"/>
<dbReference type="GO" id="GO:0003677">
    <property type="term" value="F:DNA binding"/>
    <property type="evidence" value="ECO:0007669"/>
    <property type="project" value="InterPro"/>
</dbReference>